<name>A0A1Q5UN32_9EURO</name>
<protein>
    <submittedName>
        <fullName evidence="1">Uncharacterized protein</fullName>
    </submittedName>
</protein>
<dbReference type="Proteomes" id="UP000186955">
    <property type="component" value="Unassembled WGS sequence"/>
</dbReference>
<dbReference type="EMBL" id="MNBE01000123">
    <property type="protein sequence ID" value="OKP13873.1"/>
    <property type="molecule type" value="Genomic_DNA"/>
</dbReference>
<reference evidence="1 2" key="1">
    <citation type="submission" date="2016-10" db="EMBL/GenBank/DDBJ databases">
        <title>Genome sequence of the ascomycete fungus Penicillium subrubescens.</title>
        <authorList>
            <person name="De Vries R.P."/>
            <person name="Peng M."/>
            <person name="Dilokpimol A."/>
            <person name="Hilden K."/>
            <person name="Makela M.R."/>
            <person name="Grigoriev I."/>
            <person name="Riley R."/>
            <person name="Granchi Z."/>
        </authorList>
    </citation>
    <scope>NUCLEOTIDE SEQUENCE [LARGE SCALE GENOMIC DNA]</scope>
    <source>
        <strain evidence="1 2">CBS 132785</strain>
    </source>
</reference>
<comment type="caution">
    <text evidence="1">The sequence shown here is derived from an EMBL/GenBank/DDBJ whole genome shotgun (WGS) entry which is preliminary data.</text>
</comment>
<sequence>MTVVGKCKAILADIYNSVLRSHRLVHRMVYPRSDLSSDLHLSMREKPSYATSKYGLHGQRQNRAGRGVASEDHVGSLKHDTRYMFFRKKYPQIHDTVCHENLPRLILPFQMLEALVQW</sequence>
<keyword evidence="2" id="KW-1185">Reference proteome</keyword>
<dbReference type="AlphaFoldDB" id="A0A1Q5UN32"/>
<accession>A0A1Q5UN32</accession>
<gene>
    <name evidence="1" type="ORF">PENSUB_448</name>
</gene>
<evidence type="ECO:0000313" key="1">
    <source>
        <dbReference type="EMBL" id="OKP13873.1"/>
    </source>
</evidence>
<organism evidence="1 2">
    <name type="scientific">Penicillium subrubescens</name>
    <dbReference type="NCBI Taxonomy" id="1316194"/>
    <lineage>
        <taxon>Eukaryota</taxon>
        <taxon>Fungi</taxon>
        <taxon>Dikarya</taxon>
        <taxon>Ascomycota</taxon>
        <taxon>Pezizomycotina</taxon>
        <taxon>Eurotiomycetes</taxon>
        <taxon>Eurotiomycetidae</taxon>
        <taxon>Eurotiales</taxon>
        <taxon>Aspergillaceae</taxon>
        <taxon>Penicillium</taxon>
    </lineage>
</organism>
<proteinExistence type="predicted"/>
<evidence type="ECO:0000313" key="2">
    <source>
        <dbReference type="Proteomes" id="UP000186955"/>
    </source>
</evidence>